<dbReference type="GeneID" id="5326692"/>
<gene>
    <name evidence="2" type="ordered locus">Maeo_0889</name>
</gene>
<organism evidence="2 3">
    <name type="scientific">Methanococcus aeolicus (strain ATCC BAA-1280 / DSM 17508 / OCM 812 / Nankai-3)</name>
    <dbReference type="NCBI Taxonomy" id="419665"/>
    <lineage>
        <taxon>Archaea</taxon>
        <taxon>Methanobacteriati</taxon>
        <taxon>Methanobacteriota</taxon>
        <taxon>Methanomada group</taxon>
        <taxon>Methanococci</taxon>
        <taxon>Methanococcales</taxon>
        <taxon>Methanococcaceae</taxon>
        <taxon>Methanococcus</taxon>
    </lineage>
</organism>
<keyword evidence="1" id="KW-0472">Membrane</keyword>
<feature type="transmembrane region" description="Helical" evidence="1">
    <location>
        <begin position="29"/>
        <end position="46"/>
    </location>
</feature>
<dbReference type="AlphaFoldDB" id="A6UVE8"/>
<keyword evidence="1" id="KW-0812">Transmembrane</keyword>
<keyword evidence="3" id="KW-1185">Reference proteome</keyword>
<dbReference type="STRING" id="419665.Maeo_0889"/>
<sequence length="79" mass="9034">MPYGVGSNNMGGDIMQTATGHFFGYEWDIVIILLVIIIIMLAYLIFKKPSSDIELAKIEKDTVEIKETVKELKKKWDEI</sequence>
<dbReference type="HOGENOM" id="CLU_2597658_0_0_2"/>
<dbReference type="RefSeq" id="WP_011973602.1">
    <property type="nucleotide sequence ID" value="NC_009635.1"/>
</dbReference>
<dbReference type="OrthoDB" id="375532at2157"/>
<reference evidence="2" key="1">
    <citation type="submission" date="2007-06" db="EMBL/GenBank/DDBJ databases">
        <title>Complete sequence of Methanococcus aeolicus Nankai-3.</title>
        <authorList>
            <consortium name="US DOE Joint Genome Institute"/>
            <person name="Copeland A."/>
            <person name="Lucas S."/>
            <person name="Lapidus A."/>
            <person name="Barry K."/>
            <person name="Glavina del Rio T."/>
            <person name="Dalin E."/>
            <person name="Tice H."/>
            <person name="Pitluck S."/>
            <person name="Chain P."/>
            <person name="Malfatti S."/>
            <person name="Shin M."/>
            <person name="Vergez L."/>
            <person name="Schmutz J."/>
            <person name="Larimer F."/>
            <person name="Land M."/>
            <person name="Hauser L."/>
            <person name="Kyrpides N."/>
            <person name="Lykidis A."/>
            <person name="Sieprawska-Lupa M."/>
            <person name="Whitman W.B."/>
            <person name="Richardson P."/>
        </authorList>
    </citation>
    <scope>NUCLEOTIDE SEQUENCE [LARGE SCALE GENOMIC DNA]</scope>
    <source>
        <strain evidence="2">Nankai-3</strain>
    </source>
</reference>
<keyword evidence="1" id="KW-1133">Transmembrane helix</keyword>
<dbReference type="KEGG" id="mae:Maeo_0889"/>
<proteinExistence type="predicted"/>
<dbReference type="EMBL" id="CP000743">
    <property type="protein sequence ID" value="ABR56470.1"/>
    <property type="molecule type" value="Genomic_DNA"/>
</dbReference>
<evidence type="ECO:0000256" key="1">
    <source>
        <dbReference type="SAM" id="Phobius"/>
    </source>
</evidence>
<name>A6UVE8_META3</name>
<dbReference type="eggNOG" id="arCOG05236">
    <property type="taxonomic scope" value="Archaea"/>
</dbReference>
<dbReference type="Proteomes" id="UP000001106">
    <property type="component" value="Chromosome"/>
</dbReference>
<protein>
    <submittedName>
        <fullName evidence="2">Uncharacterized protein</fullName>
    </submittedName>
</protein>
<accession>A6UVE8</accession>
<evidence type="ECO:0000313" key="3">
    <source>
        <dbReference type="Proteomes" id="UP000001106"/>
    </source>
</evidence>
<evidence type="ECO:0000313" key="2">
    <source>
        <dbReference type="EMBL" id="ABR56470.1"/>
    </source>
</evidence>